<gene>
    <name evidence="2" type="ORF">BJ987_005971</name>
</gene>
<feature type="domain" description="ER-bound oxygenase mpaB/mpaB'/Rubber oxygenase catalytic" evidence="1">
    <location>
        <begin position="28"/>
        <end position="244"/>
    </location>
</feature>
<reference evidence="2 3" key="1">
    <citation type="submission" date="2021-03" db="EMBL/GenBank/DDBJ databases">
        <title>Sequencing the genomes of 1000 actinobacteria strains.</title>
        <authorList>
            <person name="Klenk H.-P."/>
        </authorList>
    </citation>
    <scope>NUCLEOTIDE SEQUENCE [LARGE SCALE GENOMIC DNA]</scope>
    <source>
        <strain evidence="2 3">DSM 45516</strain>
    </source>
</reference>
<dbReference type="Proteomes" id="UP001519325">
    <property type="component" value="Unassembled WGS sequence"/>
</dbReference>
<accession>A0ABS4QPK0</accession>
<dbReference type="PANTHER" id="PTHR36151:SF3">
    <property type="entry name" value="ER-BOUND OXYGENASE MPAB_MPAB'_RUBBER OXYGENASE CATALYTIC DOMAIN-CONTAINING PROTEIN"/>
    <property type="match status" value="1"/>
</dbReference>
<proteinExistence type="predicted"/>
<sequence length="262" mass="29659">MRYPIRVQPRHIDDVTANGGPSGSSLLRRHLGDRRFVLTLPRAIALQVLHPAIGAALTEHAPNRLWEHKKRTVLQMIYLVYSDRDARPVIRFGHEHVKGLDGFGRRYHALHPEIFFFQHATYVEALMHSVEAFGGGLSASAREQLYAECCSWFRGYGISDRHMPETWAAFVAYFEETCATTLVRGPHADALAAQVLRPDSWLPRRLPSYAVRALLHGRAAELFEISCSAMDRRAFAAYAATVRAKAAISSPRQRYLLQTRVR</sequence>
<dbReference type="PANTHER" id="PTHR36151">
    <property type="entry name" value="BLR2777 PROTEIN"/>
    <property type="match status" value="1"/>
</dbReference>
<protein>
    <submittedName>
        <fullName evidence="2">Uncharacterized protein (DUF2236 family)</fullName>
    </submittedName>
</protein>
<comment type="caution">
    <text evidence="2">The sequence shown here is derived from an EMBL/GenBank/DDBJ whole genome shotgun (WGS) entry which is preliminary data.</text>
</comment>
<dbReference type="RefSeq" id="WP_209896342.1">
    <property type="nucleotide sequence ID" value="NZ_JAGGMR010000001.1"/>
</dbReference>
<organism evidence="2 3">
    <name type="scientific">Nocardia goodfellowii</name>
    <dbReference type="NCBI Taxonomy" id="882446"/>
    <lineage>
        <taxon>Bacteria</taxon>
        <taxon>Bacillati</taxon>
        <taxon>Actinomycetota</taxon>
        <taxon>Actinomycetes</taxon>
        <taxon>Mycobacteriales</taxon>
        <taxon>Nocardiaceae</taxon>
        <taxon>Nocardia</taxon>
    </lineage>
</organism>
<dbReference type="Pfam" id="PF09995">
    <property type="entry name" value="MPAB_Lcp_cat"/>
    <property type="match status" value="1"/>
</dbReference>
<evidence type="ECO:0000259" key="1">
    <source>
        <dbReference type="Pfam" id="PF09995"/>
    </source>
</evidence>
<dbReference type="EMBL" id="JAGGMR010000001">
    <property type="protein sequence ID" value="MBP2193070.1"/>
    <property type="molecule type" value="Genomic_DNA"/>
</dbReference>
<keyword evidence="3" id="KW-1185">Reference proteome</keyword>
<evidence type="ECO:0000313" key="2">
    <source>
        <dbReference type="EMBL" id="MBP2193070.1"/>
    </source>
</evidence>
<evidence type="ECO:0000313" key="3">
    <source>
        <dbReference type="Proteomes" id="UP001519325"/>
    </source>
</evidence>
<name>A0ABS4QPK0_9NOCA</name>
<dbReference type="InterPro" id="IPR018713">
    <property type="entry name" value="MPAB/Lcp_cat_dom"/>
</dbReference>